<protein>
    <submittedName>
        <fullName evidence="1">Uncharacterized protein</fullName>
    </submittedName>
</protein>
<proteinExistence type="predicted"/>
<name>A0ACB9JJL4_9ASTR</name>
<organism evidence="1 2">
    <name type="scientific">Smallanthus sonchifolius</name>
    <dbReference type="NCBI Taxonomy" id="185202"/>
    <lineage>
        <taxon>Eukaryota</taxon>
        <taxon>Viridiplantae</taxon>
        <taxon>Streptophyta</taxon>
        <taxon>Embryophyta</taxon>
        <taxon>Tracheophyta</taxon>
        <taxon>Spermatophyta</taxon>
        <taxon>Magnoliopsida</taxon>
        <taxon>eudicotyledons</taxon>
        <taxon>Gunneridae</taxon>
        <taxon>Pentapetalae</taxon>
        <taxon>asterids</taxon>
        <taxon>campanulids</taxon>
        <taxon>Asterales</taxon>
        <taxon>Asteraceae</taxon>
        <taxon>Asteroideae</taxon>
        <taxon>Heliantheae alliance</taxon>
        <taxon>Millerieae</taxon>
        <taxon>Smallanthus</taxon>
    </lineage>
</organism>
<evidence type="ECO:0000313" key="2">
    <source>
        <dbReference type="Proteomes" id="UP001056120"/>
    </source>
</evidence>
<gene>
    <name evidence="1" type="ORF">L1987_13739</name>
</gene>
<keyword evidence="2" id="KW-1185">Reference proteome</keyword>
<dbReference type="Proteomes" id="UP001056120">
    <property type="component" value="Linkage Group LG04"/>
</dbReference>
<accession>A0ACB9JJL4</accession>
<reference evidence="1 2" key="2">
    <citation type="journal article" date="2022" name="Mol. Ecol. Resour.">
        <title>The genomes of chicory, endive, great burdock and yacon provide insights into Asteraceae paleo-polyploidization history and plant inulin production.</title>
        <authorList>
            <person name="Fan W."/>
            <person name="Wang S."/>
            <person name="Wang H."/>
            <person name="Wang A."/>
            <person name="Jiang F."/>
            <person name="Liu H."/>
            <person name="Zhao H."/>
            <person name="Xu D."/>
            <person name="Zhang Y."/>
        </authorList>
    </citation>
    <scope>NUCLEOTIDE SEQUENCE [LARGE SCALE GENOMIC DNA]</scope>
    <source>
        <strain evidence="2">cv. Yunnan</strain>
        <tissue evidence="1">Leaves</tissue>
    </source>
</reference>
<sequence>MANQQDHEWVEAQKIVISTDLIVAAKKHLQFLEVVDKNGNLYDGPILEKAIFRYKYCWLPLLAEHVDQSSQLPESRLVVPLDCEWIWHCHRLNPVQLVSIVYYSANYCIKLFGKILDPGCVVVSSIEGVCKKQTEEIWKKKYPEESYELDFSDHNFKNDTQINSANLPSINYDLVSSVKRQSSFYHKVSGAIFKDDLYLEEAVKRYKGFLHLVTRNMEKKLNSPCVPTYDIDLIWHTHQLYPRSYCKDVMAIAGQVLHHDDTDTDQTKGGKLDVGIKTTTQQWTEIFGSIYWRVGSRPNNDTALDMEGGHLTAMDMEGGHSTAMTARCWCISEDMRKEKSAAKCIIIPADNMEAGDKLSAKCICIATNNMEVVEKSTTRCMCIPTDREKWSAKCICIPTDNMEVGEKLSARCMCIPANNMVAGEKLSAKCICIPVDNMEVGEKSTARCMCIPADSMVAREKSTARCMCIPADNMEAGYGSSAKTARCWCISEHMDGQKVIVESIASGAIKV</sequence>
<comment type="caution">
    <text evidence="1">The sequence shown here is derived from an EMBL/GenBank/DDBJ whole genome shotgun (WGS) entry which is preliminary data.</text>
</comment>
<reference evidence="2" key="1">
    <citation type="journal article" date="2022" name="Mol. Ecol. Resour.">
        <title>The genomes of chicory, endive, great burdock and yacon provide insights into Asteraceae palaeo-polyploidization history and plant inulin production.</title>
        <authorList>
            <person name="Fan W."/>
            <person name="Wang S."/>
            <person name="Wang H."/>
            <person name="Wang A."/>
            <person name="Jiang F."/>
            <person name="Liu H."/>
            <person name="Zhao H."/>
            <person name="Xu D."/>
            <person name="Zhang Y."/>
        </authorList>
    </citation>
    <scope>NUCLEOTIDE SEQUENCE [LARGE SCALE GENOMIC DNA]</scope>
    <source>
        <strain evidence="2">cv. Yunnan</strain>
    </source>
</reference>
<dbReference type="EMBL" id="CM042021">
    <property type="protein sequence ID" value="KAI3819886.1"/>
    <property type="molecule type" value="Genomic_DNA"/>
</dbReference>
<evidence type="ECO:0000313" key="1">
    <source>
        <dbReference type="EMBL" id="KAI3819886.1"/>
    </source>
</evidence>